<accession>A0A177B4Z3</accession>
<keyword evidence="3" id="KW-1185">Reference proteome</keyword>
<proteinExistence type="predicted"/>
<evidence type="ECO:0000259" key="1">
    <source>
        <dbReference type="Pfam" id="PF11707"/>
    </source>
</evidence>
<dbReference type="InterPro" id="IPR039844">
    <property type="entry name" value="URB1"/>
</dbReference>
<gene>
    <name evidence="2" type="ORF">A3Q56_03542</name>
</gene>
<dbReference type="PANTHER" id="PTHR13500">
    <property type="entry name" value="NUCLEOLAR PRERIBOSOMAL-ASSOCIATED PROTEIN 1"/>
    <property type="match status" value="1"/>
</dbReference>
<name>A0A177B4Z3_9BILA</name>
<dbReference type="Proteomes" id="UP000078046">
    <property type="component" value="Unassembled WGS sequence"/>
</dbReference>
<dbReference type="GO" id="GO:0005730">
    <property type="term" value="C:nucleolus"/>
    <property type="evidence" value="ECO:0007669"/>
    <property type="project" value="TreeGrafter"/>
</dbReference>
<sequence>MKRKHLDTITRIDSNSTYKSTVQKKMKCMSQDKYPIPTIVHVFRNCITGKNYKAASEYILKNPTLDIFKKLLKDESTHEEVILMIFKTFVFMRNFKNIAESDSQVCEKNLKIIVSSLKILEGYLMNDYKPMEKCLNSKKIIWRCSCIYQTMSIVLETCTKVPFVILTNVTNMIGAISVVFKRQKNSKNVSNMQSHSIIFLTRVFEKVPGKYLKQLISLKANVLTSTFFVFKNLNLKVVYQYLKSIYDHIILNTLIPKSTKLFLFNSNSMSIMASNYFWKNPSLESTENEEIVWDQVDAILQTTCCDTRVGIVFDAENETLKNFILNLNGILTSRYKRRLVINIITNSPRLFSVFVEKSKIFNCFDLEKFFEPNFLEAAIKSLNFLLDVYDKMPLSETDITLPSSVLLFINNVFSNHEKYFSFISEPLKLYLVCSRLCTSNLKKIQNYFKMKHTLINMDKFRHLPSLLNLYDIFSKLDPSCSLHADFVLEDYHLFYQYLTFHINLAHENFPYTMDLNTLFHKTITRCIKIKNGDGVFNEKCTENIVDWISNNSLNLYKIDVQFMVNYLVISKINVLFSMKLLNKFLIENSADKENVLPKLVVILNFFKGNDLYNICNLFVMDVLNKKFQINAFMKKCVFGTFKCDLSEKCDFDNIYIFILTCYKDIFQNTFTSCLFKNVKKIVTFLKEFFGLNSENLNFALLYSVIDVVVMVSTSNNEYTKENVKKPMIPYPVMAIYQSLMGLTKIDFIEKVENRKFLKRIYKFVNLPCMFHISVNVNSIDSSVHNFPIISQTNAVCSMLGATLLQLRGANFDAFLNIVKDQHFKDYCINNIQNFNKMHIYNSKSKYSFFSFVNGVCELDKFDVELCELICRACHLFQCIIINLKQGINDAYLHAFLNKMKGKRFILYILPLLPKYSTFWFSTLPVGISFIYGLLEMDKCHVKYLQIFLINCSLTSCQENTNLGNDLELDWLKCILNCGWINVHLCMKVMDYKHFAVPNSWNSIINFIELINVIYTFSDNVSNSFIKQTEKLLLNGSVVQYVLKYKKMLLVDSITSLHDHILDKFQPFIQVHLGFLDVFYNDDVKVDVDVLCDLTDYLLHLSQKFDIQKIILPILRKIFTLLPKINDAKMTYAYDSFFKLIQSVDDEFEINNVTILHYIPWGITSNQFLSYIYRYVNHFDEKLVSVLLKSEKFYEMLTNDATVLLNFLTKLFTHQPHLLNIKIITVLLCTFTAKDTKNDNNIYAVLKLFRNIYPEKDAKIKPYIWSTDAINFYSIKKQVSIPIFKKATFSEILQIIDRDTLYRTCVFTYLPLCLQTGKFNSIYISEFLLNLIHHLVVICNEVFIYRNFFLNHCFTFCISQLTVSNHKVRKEAYDVLNNYSKKIKDETFHEKYLITSIYNCIFYYYNDDSSWVSDNRLSCPIILEPLIAQFFIQLIHTNIHSFGVFKNAPKSITSTVFKQSLDAFKDKQNKHTFSSILLTKVNIKIELMLQLDGTTDYRIMAVKMLQNSITNNGKINKSKIFEKSQLFCNLLHMFSNNFVNKKLRIQICTFFKKCILLNKTIFLNLLNNHSFLNWIIQFLEYKENSELRVSILQLIIYSGYSIHKFNLENYKIMYRQLLFIVPPKYFHQNGIESMYENNLITFIDYYLHNDTFDEAIQYYQIYVNYFKETLCTNNDNIENVLIRLYRVATKYAKYRQFTPLNIYLVNHALKFIDNNQSTLIKLSPLKFTEIKKNCTQFIEDGYSFSSIFGVSILSFFLYSVKSVAFIISMSSSLSISSSLS</sequence>
<dbReference type="PANTHER" id="PTHR13500:SF0">
    <property type="entry name" value="NUCLEOLAR PRE-RIBOSOMAL-ASSOCIATED PROTEIN 1"/>
    <property type="match status" value="1"/>
</dbReference>
<dbReference type="EMBL" id="LWCA01000398">
    <property type="protein sequence ID" value="OAF68723.1"/>
    <property type="molecule type" value="Genomic_DNA"/>
</dbReference>
<dbReference type="InterPro" id="IPR016024">
    <property type="entry name" value="ARM-type_fold"/>
</dbReference>
<dbReference type="OrthoDB" id="72892at2759"/>
<dbReference type="InterPro" id="IPR021714">
    <property type="entry name" value="URB1_N"/>
</dbReference>
<dbReference type="Pfam" id="PF11707">
    <property type="entry name" value="Npa1"/>
    <property type="match status" value="1"/>
</dbReference>
<dbReference type="GO" id="GO:0000463">
    <property type="term" value="P:maturation of LSU-rRNA from tricistronic rRNA transcript (SSU-rRNA, 5.8S rRNA, LSU-rRNA)"/>
    <property type="evidence" value="ECO:0007669"/>
    <property type="project" value="TreeGrafter"/>
</dbReference>
<evidence type="ECO:0000313" key="2">
    <source>
        <dbReference type="EMBL" id="OAF68723.1"/>
    </source>
</evidence>
<feature type="domain" description="URB1 N-terminal" evidence="1">
    <location>
        <begin position="183"/>
        <end position="359"/>
    </location>
</feature>
<dbReference type="SUPFAM" id="SSF48371">
    <property type="entry name" value="ARM repeat"/>
    <property type="match status" value="1"/>
</dbReference>
<comment type="caution">
    <text evidence="2">The sequence shown here is derived from an EMBL/GenBank/DDBJ whole genome shotgun (WGS) entry which is preliminary data.</text>
</comment>
<evidence type="ECO:0000313" key="3">
    <source>
        <dbReference type="Proteomes" id="UP000078046"/>
    </source>
</evidence>
<protein>
    <recommendedName>
        <fullName evidence="1">URB1 N-terminal domain-containing protein</fullName>
    </recommendedName>
</protein>
<organism evidence="2 3">
    <name type="scientific">Intoshia linei</name>
    <dbReference type="NCBI Taxonomy" id="1819745"/>
    <lineage>
        <taxon>Eukaryota</taxon>
        <taxon>Metazoa</taxon>
        <taxon>Spiralia</taxon>
        <taxon>Lophotrochozoa</taxon>
        <taxon>Mesozoa</taxon>
        <taxon>Orthonectida</taxon>
        <taxon>Rhopaluridae</taxon>
        <taxon>Intoshia</taxon>
    </lineage>
</organism>
<dbReference type="GO" id="GO:0000466">
    <property type="term" value="P:maturation of 5.8S rRNA from tricistronic rRNA transcript (SSU-rRNA, 5.8S rRNA, LSU-rRNA)"/>
    <property type="evidence" value="ECO:0007669"/>
    <property type="project" value="TreeGrafter"/>
</dbReference>
<reference evidence="2 3" key="1">
    <citation type="submission" date="2016-04" db="EMBL/GenBank/DDBJ databases">
        <title>The genome of Intoshia linei affirms orthonectids as highly simplified spiralians.</title>
        <authorList>
            <person name="Mikhailov K.V."/>
            <person name="Slusarev G.S."/>
            <person name="Nikitin M.A."/>
            <person name="Logacheva M.D."/>
            <person name="Penin A."/>
            <person name="Aleoshin V."/>
            <person name="Panchin Y.V."/>
        </authorList>
    </citation>
    <scope>NUCLEOTIDE SEQUENCE [LARGE SCALE GENOMIC DNA]</scope>
    <source>
        <strain evidence="2">Intl2013</strain>
        <tissue evidence="2">Whole animal</tissue>
    </source>
</reference>